<evidence type="ECO:0000256" key="1">
    <source>
        <dbReference type="ARBA" id="ARBA00001711"/>
    </source>
</evidence>
<dbReference type="EMBL" id="CAUYUE010000005">
    <property type="protein sequence ID" value="CAK0773338.1"/>
    <property type="molecule type" value="Genomic_DNA"/>
</dbReference>
<dbReference type="PANTHER" id="PTHR10430:SF16">
    <property type="entry name" value="PEROXIREDOXIN-5, MITOCHONDRIAL"/>
    <property type="match status" value="1"/>
</dbReference>
<accession>A0AAV1I304</accession>
<comment type="function">
    <text evidence="9">Thiol-specific peroxidase that catalyzes the reduction of hydrogen peroxide and organic hydroperoxides to water and alcohols, respectively. Plays a role in cell protection against oxidative stress by detoxifying peroxides.</text>
</comment>
<evidence type="ECO:0000259" key="10">
    <source>
        <dbReference type="PROSITE" id="PS51352"/>
    </source>
</evidence>
<dbReference type="InterPro" id="IPR036249">
    <property type="entry name" value="Thioredoxin-like_sf"/>
</dbReference>
<protein>
    <recommendedName>
        <fullName evidence="3 9">Glutaredoxin-dependent peroxiredoxin</fullName>
        <ecNumber evidence="3 9">1.11.1.25</ecNumber>
    </recommendedName>
</protein>
<sequence length="163" mass="17220">MSTIKQGDKLPDATVYEGKPDHAVKIRDVFKGKKGVLFGVPGAFTPGCSKTHLPGFVSDYDKLTKAGAQVIACTSVNDAFVMAAWGEQNGADGKVMMLADQQQELAKGMGLVLDAEGMLGTKRSKRYSAVIDDNTVTHLNVEPDGSGLSCSLAGTVLKQLQES</sequence>
<dbReference type="Proteomes" id="UP001314263">
    <property type="component" value="Unassembled WGS sequence"/>
</dbReference>
<comment type="caution">
    <text evidence="11">The sequence shown here is derived from an EMBL/GenBank/DDBJ whole genome shotgun (WGS) entry which is preliminary data.</text>
</comment>
<evidence type="ECO:0000256" key="6">
    <source>
        <dbReference type="ARBA" id="ARBA00023002"/>
    </source>
</evidence>
<evidence type="ECO:0000256" key="5">
    <source>
        <dbReference type="ARBA" id="ARBA00022862"/>
    </source>
</evidence>
<comment type="catalytic activity">
    <reaction evidence="1">
        <text>[glutaredoxin]-dithiol + a hydroperoxide = [glutaredoxin]-disulfide + an alcohol + H2O</text>
        <dbReference type="Rhea" id="RHEA:62624"/>
        <dbReference type="Rhea" id="RHEA-COMP:10729"/>
        <dbReference type="Rhea" id="RHEA-COMP:10730"/>
        <dbReference type="ChEBI" id="CHEBI:15377"/>
        <dbReference type="ChEBI" id="CHEBI:29950"/>
        <dbReference type="ChEBI" id="CHEBI:30879"/>
        <dbReference type="ChEBI" id="CHEBI:35924"/>
        <dbReference type="ChEBI" id="CHEBI:50058"/>
        <dbReference type="EC" id="1.11.1.25"/>
    </reaction>
</comment>
<evidence type="ECO:0000256" key="3">
    <source>
        <dbReference type="ARBA" id="ARBA00013016"/>
    </source>
</evidence>
<proteinExistence type="inferred from homology"/>
<organism evidence="11 12">
    <name type="scientific">Coccomyxa viridis</name>
    <dbReference type="NCBI Taxonomy" id="1274662"/>
    <lineage>
        <taxon>Eukaryota</taxon>
        <taxon>Viridiplantae</taxon>
        <taxon>Chlorophyta</taxon>
        <taxon>core chlorophytes</taxon>
        <taxon>Trebouxiophyceae</taxon>
        <taxon>Trebouxiophyceae incertae sedis</taxon>
        <taxon>Coccomyxaceae</taxon>
        <taxon>Coccomyxa</taxon>
    </lineage>
</organism>
<dbReference type="PROSITE" id="PS51352">
    <property type="entry name" value="THIOREDOXIN_2"/>
    <property type="match status" value="1"/>
</dbReference>
<dbReference type="GO" id="GO:0008379">
    <property type="term" value="F:thioredoxin peroxidase activity"/>
    <property type="evidence" value="ECO:0007669"/>
    <property type="project" value="InterPro"/>
</dbReference>
<evidence type="ECO:0000256" key="9">
    <source>
        <dbReference type="RuleBase" id="RU366011"/>
    </source>
</evidence>
<dbReference type="FunFam" id="3.40.30.10:FF:000020">
    <property type="entry name" value="Peroxiredoxin"/>
    <property type="match status" value="1"/>
</dbReference>
<evidence type="ECO:0000256" key="8">
    <source>
        <dbReference type="PIRSR" id="PIRSR637944-1"/>
    </source>
</evidence>
<evidence type="ECO:0000313" key="12">
    <source>
        <dbReference type="Proteomes" id="UP001314263"/>
    </source>
</evidence>
<reference evidence="11 12" key="1">
    <citation type="submission" date="2023-10" db="EMBL/GenBank/DDBJ databases">
        <authorList>
            <person name="Maclean D."/>
            <person name="Macfadyen A."/>
        </authorList>
    </citation>
    <scope>NUCLEOTIDE SEQUENCE [LARGE SCALE GENOMIC DNA]</scope>
</reference>
<feature type="domain" description="Thioredoxin" evidence="10">
    <location>
        <begin position="4"/>
        <end position="162"/>
    </location>
</feature>
<dbReference type="CDD" id="cd03013">
    <property type="entry name" value="PRX5_like"/>
    <property type="match status" value="1"/>
</dbReference>
<keyword evidence="5 9" id="KW-0049">Antioxidant</keyword>
<dbReference type="SUPFAM" id="SSF52833">
    <property type="entry name" value="Thioredoxin-like"/>
    <property type="match status" value="1"/>
</dbReference>
<dbReference type="GO" id="GO:0042744">
    <property type="term" value="P:hydrogen peroxide catabolic process"/>
    <property type="evidence" value="ECO:0007669"/>
    <property type="project" value="TreeGrafter"/>
</dbReference>
<dbReference type="Gene3D" id="3.40.30.10">
    <property type="entry name" value="Glutaredoxin"/>
    <property type="match status" value="1"/>
</dbReference>
<gene>
    <name evidence="11" type="ORF">CVIRNUC_004055</name>
</gene>
<dbReference type="GO" id="GO:0034599">
    <property type="term" value="P:cellular response to oxidative stress"/>
    <property type="evidence" value="ECO:0007669"/>
    <property type="project" value="InterPro"/>
</dbReference>
<evidence type="ECO:0000256" key="7">
    <source>
        <dbReference type="ARBA" id="ARBA00023284"/>
    </source>
</evidence>
<dbReference type="InterPro" id="IPR037944">
    <property type="entry name" value="PRX5-like"/>
</dbReference>
<dbReference type="GO" id="GO:0005777">
    <property type="term" value="C:peroxisome"/>
    <property type="evidence" value="ECO:0007669"/>
    <property type="project" value="TreeGrafter"/>
</dbReference>
<comment type="similarity">
    <text evidence="2 9">Belongs to the peroxiredoxin family. Prx5 subfamily.</text>
</comment>
<dbReference type="InterPro" id="IPR013766">
    <property type="entry name" value="Thioredoxin_domain"/>
</dbReference>
<dbReference type="PANTHER" id="PTHR10430">
    <property type="entry name" value="PEROXIREDOXIN"/>
    <property type="match status" value="1"/>
</dbReference>
<feature type="active site" description="Cysteine sulfenic acid (-SOH) intermediate" evidence="8">
    <location>
        <position position="48"/>
    </location>
</feature>
<keyword evidence="7 9" id="KW-0676">Redox-active center</keyword>
<evidence type="ECO:0000256" key="2">
    <source>
        <dbReference type="ARBA" id="ARBA00010505"/>
    </source>
</evidence>
<dbReference type="Pfam" id="PF08534">
    <property type="entry name" value="Redoxin"/>
    <property type="match status" value="1"/>
</dbReference>
<evidence type="ECO:0000256" key="4">
    <source>
        <dbReference type="ARBA" id="ARBA00022559"/>
    </source>
</evidence>
<dbReference type="AlphaFoldDB" id="A0AAV1I304"/>
<keyword evidence="12" id="KW-1185">Reference proteome</keyword>
<dbReference type="GO" id="GO:0045454">
    <property type="term" value="P:cell redox homeostasis"/>
    <property type="evidence" value="ECO:0007669"/>
    <property type="project" value="TreeGrafter"/>
</dbReference>
<dbReference type="EC" id="1.11.1.25" evidence="3 9"/>
<dbReference type="GO" id="GO:0005739">
    <property type="term" value="C:mitochondrion"/>
    <property type="evidence" value="ECO:0007669"/>
    <property type="project" value="TreeGrafter"/>
</dbReference>
<dbReference type="InterPro" id="IPR013740">
    <property type="entry name" value="Redoxin"/>
</dbReference>
<evidence type="ECO:0000313" key="11">
    <source>
        <dbReference type="EMBL" id="CAK0773338.1"/>
    </source>
</evidence>
<name>A0AAV1I304_9CHLO</name>
<keyword evidence="4 9" id="KW-0575">Peroxidase</keyword>
<keyword evidence="6 9" id="KW-0560">Oxidoreductase</keyword>